<protein>
    <submittedName>
        <fullName evidence="5">Uncharacterized protein</fullName>
    </submittedName>
</protein>
<evidence type="ECO:0000259" key="3">
    <source>
        <dbReference type="Pfam" id="PF18962"/>
    </source>
</evidence>
<evidence type="ECO:0000313" key="5">
    <source>
        <dbReference type="EMBL" id="PQJ12250.1"/>
    </source>
</evidence>
<evidence type="ECO:0000256" key="2">
    <source>
        <dbReference type="PROSITE-ProRule" id="PRU00504"/>
    </source>
</evidence>
<feature type="domain" description="Secretion system C-terminal sorting" evidence="3">
    <location>
        <begin position="399"/>
        <end position="467"/>
    </location>
</feature>
<dbReference type="PROSITE" id="PS51125">
    <property type="entry name" value="NHL"/>
    <property type="match status" value="1"/>
</dbReference>
<dbReference type="InterPro" id="IPR056822">
    <property type="entry name" value="TEN_NHL"/>
</dbReference>
<keyword evidence="1" id="KW-0677">Repeat</keyword>
<comment type="caution">
    <text evidence="5">The sequence shown here is derived from an EMBL/GenBank/DDBJ whole genome shotgun (WGS) entry which is preliminary data.</text>
</comment>
<sequence>MLIVYCPYLYSKSDPMKAVQFILFILLPAVSLAQAGNLCTFAGGGTSFSNGVPAKTEYLGGGGGICKDKHGNIYYADYNYAKVYKVDAATNLVYRIAGYWGGSVSGDGGPATAAGLANPNDVAVDTAGNIYIADNSNHRIRKVDGATGIITTIAGGGASTADNVPATTASLQPFCVYLDRSGNLYTGSTDFRVRKIDLSTGLITTVAGNGTSGVSGDGGPATNASLSGAINSVAIDSAGNLYIVDMYSERVRKVTVTTGIITTVAGGGTSNLDDIPATAAQYCQLYGCSLDMAGNIFTSDACLGIHRIDAITGKIRLIAGQDTAKADCVPPLTAYVGAYRVFVDDVETKKQGSCYVYFSQFGINVGGYMVPSSIRRFMYVPGASTSVSTVQDDAYTLQIYPNPASDILHIKVDQSLFSSYSVTNIMGGELFSGSIIQNATELNIDMMPAGLYFVNLTGVNGNLVHRFVKL</sequence>
<keyword evidence="6" id="KW-1185">Reference proteome</keyword>
<organism evidence="5 6">
    <name type="scientific">Flavipsychrobacter stenotrophus</name>
    <dbReference type="NCBI Taxonomy" id="2077091"/>
    <lineage>
        <taxon>Bacteria</taxon>
        <taxon>Pseudomonadati</taxon>
        <taxon>Bacteroidota</taxon>
        <taxon>Chitinophagia</taxon>
        <taxon>Chitinophagales</taxon>
        <taxon>Chitinophagaceae</taxon>
        <taxon>Flavipsychrobacter</taxon>
    </lineage>
</organism>
<dbReference type="Proteomes" id="UP000239872">
    <property type="component" value="Unassembled WGS sequence"/>
</dbReference>
<feature type="repeat" description="NHL" evidence="2">
    <location>
        <begin position="110"/>
        <end position="146"/>
    </location>
</feature>
<dbReference type="Pfam" id="PF25021">
    <property type="entry name" value="TEN_NHL"/>
    <property type="match status" value="1"/>
</dbReference>
<feature type="domain" description="Teneurin NHL" evidence="4">
    <location>
        <begin position="105"/>
        <end position="161"/>
    </location>
</feature>
<dbReference type="AlphaFoldDB" id="A0A2S7SZ71"/>
<proteinExistence type="predicted"/>
<evidence type="ECO:0000313" key="6">
    <source>
        <dbReference type="Proteomes" id="UP000239872"/>
    </source>
</evidence>
<dbReference type="SUPFAM" id="SSF63825">
    <property type="entry name" value="YWTD domain"/>
    <property type="match status" value="1"/>
</dbReference>
<dbReference type="Pfam" id="PF18962">
    <property type="entry name" value="Por_Secre_tail"/>
    <property type="match status" value="1"/>
</dbReference>
<dbReference type="InterPro" id="IPR026444">
    <property type="entry name" value="Secre_tail"/>
</dbReference>
<accession>A0A2S7SZ71</accession>
<dbReference type="InterPro" id="IPR011042">
    <property type="entry name" value="6-blade_b-propeller_TolB-like"/>
</dbReference>
<dbReference type="InterPro" id="IPR001258">
    <property type="entry name" value="NHL_repeat"/>
</dbReference>
<dbReference type="NCBIfam" id="TIGR04183">
    <property type="entry name" value="Por_Secre_tail"/>
    <property type="match status" value="1"/>
</dbReference>
<evidence type="ECO:0000259" key="4">
    <source>
        <dbReference type="Pfam" id="PF25021"/>
    </source>
</evidence>
<name>A0A2S7SZ71_9BACT</name>
<dbReference type="EMBL" id="PPSL01000001">
    <property type="protein sequence ID" value="PQJ12250.1"/>
    <property type="molecule type" value="Genomic_DNA"/>
</dbReference>
<reference evidence="5 6" key="1">
    <citation type="submission" date="2018-01" db="EMBL/GenBank/DDBJ databases">
        <title>A novel member of the phylum Bacteroidetes isolated from glacier ice.</title>
        <authorList>
            <person name="Liu Q."/>
            <person name="Xin Y.-H."/>
        </authorList>
    </citation>
    <scope>NUCLEOTIDE SEQUENCE [LARGE SCALE GENOMIC DNA]</scope>
    <source>
        <strain evidence="5 6">RB1R16</strain>
    </source>
</reference>
<gene>
    <name evidence="5" type="ORF">CJD36_000385</name>
</gene>
<dbReference type="Gene3D" id="2.120.10.30">
    <property type="entry name" value="TolB, C-terminal domain"/>
    <property type="match status" value="3"/>
</dbReference>
<dbReference type="PANTHER" id="PTHR46388:SF2">
    <property type="entry name" value="NHL REPEAT-CONTAINING PROTEIN 2"/>
    <property type="match status" value="1"/>
</dbReference>
<evidence type="ECO:0000256" key="1">
    <source>
        <dbReference type="ARBA" id="ARBA00022737"/>
    </source>
</evidence>
<dbReference type="PANTHER" id="PTHR46388">
    <property type="entry name" value="NHL REPEAT-CONTAINING PROTEIN 2"/>
    <property type="match status" value="1"/>
</dbReference>